<evidence type="ECO:0000313" key="1">
    <source>
        <dbReference type="EMBL" id="KAJ6959766.1"/>
    </source>
</evidence>
<protein>
    <submittedName>
        <fullName evidence="1">Uncharacterized protein</fullName>
    </submittedName>
</protein>
<keyword evidence="2" id="KW-1185">Reference proteome</keyword>
<reference evidence="1" key="1">
    <citation type="journal article" date="2023" name="Mol. Ecol. Resour.">
        <title>Chromosome-level genome assembly of a triploid poplar Populus alba 'Berolinensis'.</title>
        <authorList>
            <person name="Chen S."/>
            <person name="Yu Y."/>
            <person name="Wang X."/>
            <person name="Wang S."/>
            <person name="Zhang T."/>
            <person name="Zhou Y."/>
            <person name="He R."/>
            <person name="Meng N."/>
            <person name="Wang Y."/>
            <person name="Liu W."/>
            <person name="Liu Z."/>
            <person name="Liu J."/>
            <person name="Guo Q."/>
            <person name="Huang H."/>
            <person name="Sederoff R.R."/>
            <person name="Wang G."/>
            <person name="Qu G."/>
            <person name="Chen S."/>
        </authorList>
    </citation>
    <scope>NUCLEOTIDE SEQUENCE</scope>
    <source>
        <strain evidence="1">SC-2020</strain>
    </source>
</reference>
<dbReference type="AlphaFoldDB" id="A0AAD6LIA3"/>
<name>A0AAD6LIA3_9ROSI</name>
<organism evidence="1 2">
    <name type="scientific">Populus alba x Populus x berolinensis</name>
    <dbReference type="NCBI Taxonomy" id="444605"/>
    <lineage>
        <taxon>Eukaryota</taxon>
        <taxon>Viridiplantae</taxon>
        <taxon>Streptophyta</taxon>
        <taxon>Embryophyta</taxon>
        <taxon>Tracheophyta</taxon>
        <taxon>Spermatophyta</taxon>
        <taxon>Magnoliopsida</taxon>
        <taxon>eudicotyledons</taxon>
        <taxon>Gunneridae</taxon>
        <taxon>Pentapetalae</taxon>
        <taxon>rosids</taxon>
        <taxon>fabids</taxon>
        <taxon>Malpighiales</taxon>
        <taxon>Salicaceae</taxon>
        <taxon>Saliceae</taxon>
        <taxon>Populus</taxon>
    </lineage>
</organism>
<dbReference type="Proteomes" id="UP001164929">
    <property type="component" value="Chromosome 17"/>
</dbReference>
<dbReference type="EMBL" id="JAQIZT010000017">
    <property type="protein sequence ID" value="KAJ6959766.1"/>
    <property type="molecule type" value="Genomic_DNA"/>
</dbReference>
<evidence type="ECO:0000313" key="2">
    <source>
        <dbReference type="Proteomes" id="UP001164929"/>
    </source>
</evidence>
<proteinExistence type="predicted"/>
<gene>
    <name evidence="1" type="ORF">NC653_037966</name>
</gene>
<accession>A0AAD6LIA3</accession>
<sequence length="43" mass="4803">MDGTGLGSRRRFRSWGDCFSKFAPISSASASNDFENGWLFLID</sequence>
<comment type="caution">
    <text evidence="1">The sequence shown here is derived from an EMBL/GenBank/DDBJ whole genome shotgun (WGS) entry which is preliminary data.</text>
</comment>